<keyword evidence="14" id="KW-0464">Manganese</keyword>
<evidence type="ECO:0000256" key="12">
    <source>
        <dbReference type="ARBA" id="ARBA00022989"/>
    </source>
</evidence>
<keyword evidence="12 17" id="KW-1133">Transmembrane helix</keyword>
<evidence type="ECO:0000256" key="3">
    <source>
        <dbReference type="ARBA" id="ARBA00004127"/>
    </source>
</evidence>
<evidence type="ECO:0000256" key="17">
    <source>
        <dbReference type="SAM" id="Phobius"/>
    </source>
</evidence>
<proteinExistence type="inferred from homology"/>
<evidence type="ECO:0000256" key="6">
    <source>
        <dbReference type="ARBA" id="ARBA00012605"/>
    </source>
</evidence>
<name>A0A7S3PUT3_9STRA</name>
<evidence type="ECO:0000256" key="16">
    <source>
        <dbReference type="SAM" id="MobiDB-lite"/>
    </source>
</evidence>
<keyword evidence="10" id="KW-0479">Metal-binding</keyword>
<dbReference type="GO" id="GO:0046872">
    <property type="term" value="F:metal ion binding"/>
    <property type="evidence" value="ECO:0007669"/>
    <property type="project" value="UniProtKB-KW"/>
</dbReference>
<feature type="transmembrane region" description="Helical" evidence="17">
    <location>
        <begin position="582"/>
        <end position="608"/>
    </location>
</feature>
<dbReference type="GO" id="GO:0016020">
    <property type="term" value="C:membrane"/>
    <property type="evidence" value="ECO:0007669"/>
    <property type="project" value="InterPro"/>
</dbReference>
<evidence type="ECO:0000256" key="1">
    <source>
        <dbReference type="ARBA" id="ARBA00001936"/>
    </source>
</evidence>
<evidence type="ECO:0000256" key="2">
    <source>
        <dbReference type="ARBA" id="ARBA00001946"/>
    </source>
</evidence>
<feature type="transmembrane region" description="Helical" evidence="17">
    <location>
        <begin position="615"/>
        <end position="639"/>
    </location>
</feature>
<dbReference type="AlphaFoldDB" id="A0A7S3PUT3"/>
<feature type="transmembrane region" description="Helical" evidence="17">
    <location>
        <begin position="508"/>
        <end position="528"/>
    </location>
</feature>
<feature type="region of interest" description="Disordered" evidence="16">
    <location>
        <begin position="1082"/>
        <end position="1101"/>
    </location>
</feature>
<evidence type="ECO:0000256" key="10">
    <source>
        <dbReference type="ARBA" id="ARBA00022723"/>
    </source>
</evidence>
<dbReference type="PANTHER" id="PTHR13872:SF1">
    <property type="entry name" value="DOLICHYL-DIPHOSPHOOLIGOSACCHARIDE--PROTEIN GLYCOSYLTRANSFERASE SUBUNIT STT3B"/>
    <property type="match status" value="1"/>
</dbReference>
<feature type="region of interest" description="Disordered" evidence="16">
    <location>
        <begin position="1"/>
        <end position="40"/>
    </location>
</feature>
<evidence type="ECO:0000256" key="9">
    <source>
        <dbReference type="ARBA" id="ARBA00022692"/>
    </source>
</evidence>
<evidence type="ECO:0000313" key="20">
    <source>
        <dbReference type="EMBL" id="CAE0456229.1"/>
    </source>
</evidence>
<feature type="transmembrane region" description="Helical" evidence="17">
    <location>
        <begin position="476"/>
        <end position="496"/>
    </location>
</feature>
<feature type="compositionally biased region" description="Basic residues" evidence="16">
    <location>
        <begin position="7"/>
        <end position="23"/>
    </location>
</feature>
<dbReference type="UniPathway" id="UPA00378"/>
<organism evidence="20">
    <name type="scientific">Chaetoceros debilis</name>
    <dbReference type="NCBI Taxonomy" id="122233"/>
    <lineage>
        <taxon>Eukaryota</taxon>
        <taxon>Sar</taxon>
        <taxon>Stramenopiles</taxon>
        <taxon>Ochrophyta</taxon>
        <taxon>Bacillariophyta</taxon>
        <taxon>Coscinodiscophyceae</taxon>
        <taxon>Chaetocerotophycidae</taxon>
        <taxon>Chaetocerotales</taxon>
        <taxon>Chaetocerotaceae</taxon>
        <taxon>Chaetoceros</taxon>
    </lineage>
</organism>
<keyword evidence="7" id="KW-0328">Glycosyltransferase</keyword>
<dbReference type="InterPro" id="IPR003674">
    <property type="entry name" value="Oligo_trans_STT3"/>
</dbReference>
<dbReference type="Pfam" id="PF21436">
    <property type="entry name" value="STT3-PglB_core"/>
    <property type="match status" value="1"/>
</dbReference>
<dbReference type="Gene3D" id="1.25.40.20">
    <property type="entry name" value="Ankyrin repeat-containing domain"/>
    <property type="match status" value="1"/>
</dbReference>
<dbReference type="Gene3D" id="3.40.50.12610">
    <property type="match status" value="1"/>
</dbReference>
<evidence type="ECO:0000259" key="18">
    <source>
        <dbReference type="Pfam" id="PF02516"/>
    </source>
</evidence>
<feature type="compositionally biased region" description="Polar residues" evidence="16">
    <location>
        <begin position="27"/>
        <end position="40"/>
    </location>
</feature>
<feature type="transmembrane region" description="Helical" evidence="17">
    <location>
        <begin position="449"/>
        <end position="470"/>
    </location>
</feature>
<comment type="catalytic activity">
    <reaction evidence="15">
        <text>a di-trans,poly-cis-dolichyl diphosphooligosaccharide + L-asparaginyl-[protein] = N(4)-(oligosaccharide-(1-&gt;4)-N-acetyl-beta-D-glucosaminyl-(1-&gt;4)-N-acetyl-beta-D-glucosaminyl)-L-asparaginyl-[protein] + a di-trans,poly-cis-dolichyl diphosphate + H(+)</text>
        <dbReference type="Rhea" id="RHEA:22980"/>
        <dbReference type="Rhea" id="RHEA-COMP:12804"/>
        <dbReference type="Rhea" id="RHEA-COMP:12805"/>
        <dbReference type="Rhea" id="RHEA-COMP:19506"/>
        <dbReference type="Rhea" id="RHEA-COMP:19509"/>
        <dbReference type="ChEBI" id="CHEBI:15378"/>
        <dbReference type="ChEBI" id="CHEBI:50347"/>
        <dbReference type="ChEBI" id="CHEBI:57497"/>
        <dbReference type="ChEBI" id="CHEBI:57570"/>
        <dbReference type="ChEBI" id="CHEBI:132529"/>
        <dbReference type="EC" id="2.4.99.18"/>
    </reaction>
</comment>
<dbReference type="InterPro" id="IPR048307">
    <property type="entry name" value="STT3_N"/>
</dbReference>
<evidence type="ECO:0000256" key="11">
    <source>
        <dbReference type="ARBA" id="ARBA00022842"/>
    </source>
</evidence>
<accession>A0A7S3PUT3</accession>
<protein>
    <recommendedName>
        <fullName evidence="6">dolichyl-diphosphooligosaccharide--protein glycotransferase</fullName>
        <ecNumber evidence="6">2.4.99.18</ecNumber>
    </recommendedName>
</protein>
<dbReference type="InterPro" id="IPR036770">
    <property type="entry name" value="Ankyrin_rpt-contain_sf"/>
</dbReference>
<keyword evidence="11" id="KW-0460">Magnesium</keyword>
<comment type="similarity">
    <text evidence="5">Belongs to the STT3 family.</text>
</comment>
<keyword evidence="13 17" id="KW-0472">Membrane</keyword>
<evidence type="ECO:0000256" key="4">
    <source>
        <dbReference type="ARBA" id="ARBA00004922"/>
    </source>
</evidence>
<evidence type="ECO:0000256" key="13">
    <source>
        <dbReference type="ARBA" id="ARBA00023136"/>
    </source>
</evidence>
<comment type="subcellular location">
    <subcellularLocation>
        <location evidence="3">Endomembrane system</location>
        <topology evidence="3">Multi-pass membrane protein</topology>
    </subcellularLocation>
</comment>
<evidence type="ECO:0000256" key="8">
    <source>
        <dbReference type="ARBA" id="ARBA00022679"/>
    </source>
</evidence>
<dbReference type="Pfam" id="PF02516">
    <property type="entry name" value="STT3"/>
    <property type="match status" value="2"/>
</dbReference>
<keyword evidence="8" id="KW-0808">Transferase</keyword>
<feature type="transmembrane region" description="Helical" evidence="17">
    <location>
        <begin position="700"/>
        <end position="720"/>
    </location>
</feature>
<feature type="domain" description="STT3/PglB/AglB core" evidence="19">
    <location>
        <begin position="769"/>
        <end position="824"/>
    </location>
</feature>
<dbReference type="SUPFAM" id="SSF48403">
    <property type="entry name" value="Ankyrin repeat"/>
    <property type="match status" value="1"/>
</dbReference>
<comment type="pathway">
    <text evidence="4">Protein modification; protein glycosylation.</text>
</comment>
<gene>
    <name evidence="20" type="ORF">CDEB00056_LOCUS1070</name>
</gene>
<feature type="region of interest" description="Disordered" evidence="16">
    <location>
        <begin position="659"/>
        <end position="682"/>
    </location>
</feature>
<comment type="cofactor">
    <cofactor evidence="1">
        <name>Mn(2+)</name>
        <dbReference type="ChEBI" id="CHEBI:29035"/>
    </cofactor>
</comment>
<reference evidence="20" key="1">
    <citation type="submission" date="2021-01" db="EMBL/GenBank/DDBJ databases">
        <authorList>
            <person name="Corre E."/>
            <person name="Pelletier E."/>
            <person name="Niang G."/>
            <person name="Scheremetjew M."/>
            <person name="Finn R."/>
            <person name="Kale V."/>
            <person name="Holt S."/>
            <person name="Cochrane G."/>
            <person name="Meng A."/>
            <person name="Brown T."/>
            <person name="Cohen L."/>
        </authorList>
    </citation>
    <scope>NUCLEOTIDE SEQUENCE</scope>
    <source>
        <strain evidence="20">MM31A-1</strain>
    </source>
</reference>
<evidence type="ECO:0000259" key="19">
    <source>
        <dbReference type="Pfam" id="PF21436"/>
    </source>
</evidence>
<dbReference type="FunFam" id="3.40.50.12610:FF:000003">
    <property type="entry name" value="Oligosaccharyl transferase-like protein"/>
    <property type="match status" value="1"/>
</dbReference>
<feature type="domain" description="Oligosaccharyl transferase STT3 N-terminal" evidence="18">
    <location>
        <begin position="86"/>
        <end position="155"/>
    </location>
</feature>
<feature type="domain" description="Oligosaccharyl transferase STT3 N-terminal" evidence="18">
    <location>
        <begin position="348"/>
        <end position="621"/>
    </location>
</feature>
<evidence type="ECO:0000256" key="14">
    <source>
        <dbReference type="ARBA" id="ARBA00023211"/>
    </source>
</evidence>
<feature type="transmembrane region" description="Helical" evidence="17">
    <location>
        <begin position="409"/>
        <end position="437"/>
    </location>
</feature>
<comment type="cofactor">
    <cofactor evidence="2">
        <name>Mg(2+)</name>
        <dbReference type="ChEBI" id="CHEBI:18420"/>
    </cofactor>
</comment>
<evidence type="ECO:0000256" key="7">
    <source>
        <dbReference type="ARBA" id="ARBA00022676"/>
    </source>
</evidence>
<feature type="compositionally biased region" description="Polar residues" evidence="16">
    <location>
        <begin position="659"/>
        <end position="668"/>
    </location>
</feature>
<dbReference type="PANTHER" id="PTHR13872">
    <property type="entry name" value="DOLICHYL-DIPHOSPHOOLIGOSACCHARIDE--PROTEIN GLYCOSYLTRANSFERASE SUBUNIT"/>
    <property type="match status" value="1"/>
</dbReference>
<evidence type="ECO:0000256" key="5">
    <source>
        <dbReference type="ARBA" id="ARBA00010810"/>
    </source>
</evidence>
<sequence>MKEGRRGKQQRTKRNNNNSHKKRNTSDGISASSIHTDATSPQNHGILSSIGKFLDSLDDLDLLLICRNCAWLVFTHYYLLVAYKIRLISLHEFGMVIHEYDPYFNFRAAEYLYENGWHKFFTWFDYKVWYPLGRPVGTTIYPGMQFTAVWIKKYLIDQEIYIVGISPLVQWMARYVHEGVIARHSSGFNIGGGEIMSLSDVCCFIPAWFGVIASFLTGLIAYECTLTQNCDTTIFHVLSRRLNSNRNGEDITLVPLKFQNSFLNWWRRKNKNSRNDQEREKRRRARLYKDAEHQIRNHLSKKAADDDRLKLQSISFTREQVEKMEGGKRLDCGTADSNVGDYNPAVECAIFAMGIMGMVPAHLMRSVGGGFDNESIATSAMLLTFYFWIRSLRAGDASSHRFGILAGLAYFYMASTWGGHIFALNLIAMHAMVLVLLGRFSTKAYLSYTLFYIVGTLLAMQIPVIGMSPLRSLEQIGALVVFFLYQIIYMCESTIVRRKLKGTKALEYRFHVATMTFVLGVSAISFFMKSNYLRPVSARVMGLFMKHAKTGNPLVDSVAEHQPADGSAYFRYLQHLCTAGPIGFLITLLYFGDGPSFLITYAVAAYILSHRMVRLLLLMGPIASILGGITVGRIVSWVFCEICDESGFIYEEERSNIEDQSNSNGKSTKTVETKTNKKIGKKKRLKHAGKGDEVNKSALIIRNIAAFVLLGIVMLFSSSFQSYCLRTSRVLSNPTIVEIGHSTDGYLVKVDDYREAYWWLRDNTREDARILSWWDYGYQIASLSNRTTIADGNTWNHEHIALLGKILTTNEDEGYSIARHLADYVLVWTGGGGDDLAKSPHLARIASSIYPSTCPGDEKCRDFGFVDEKRTPSAMMQESLLFKLHSHETDPKVKANPRYFKEVFMSKYGKVRIFQILGVDKESKRWVADPRNRICDIEGGWQCRGQYPPALKSVLNEMVNFQNQAIEKQQSDDSIRHQYADYVDVPQRTIATPSDDDNDTAKREQLLEMETKIMNNAWEDTEETTKLWKIITSGDTKDLQDILDATPILVHIRSSDGRGPMFWAFEHRRHDMVQLLRKYGVDHNDRDGAGKSPIDLLDSQN</sequence>
<dbReference type="EMBL" id="HBIO01001486">
    <property type="protein sequence ID" value="CAE0456229.1"/>
    <property type="molecule type" value="Transcribed_RNA"/>
</dbReference>
<evidence type="ECO:0000256" key="15">
    <source>
        <dbReference type="ARBA" id="ARBA00048829"/>
    </source>
</evidence>
<dbReference type="GO" id="GO:0004579">
    <property type="term" value="F:dolichyl-diphosphooligosaccharide-protein glycotransferase activity"/>
    <property type="evidence" value="ECO:0007669"/>
    <property type="project" value="UniProtKB-EC"/>
</dbReference>
<dbReference type="EC" id="2.4.99.18" evidence="6"/>
<dbReference type="GO" id="GO:0012505">
    <property type="term" value="C:endomembrane system"/>
    <property type="evidence" value="ECO:0007669"/>
    <property type="project" value="UniProtKB-SubCell"/>
</dbReference>
<keyword evidence="9 17" id="KW-0812">Transmembrane</keyword>
<dbReference type="InterPro" id="IPR048999">
    <property type="entry name" value="STT3-PglB_core"/>
</dbReference>